<protein>
    <recommendedName>
        <fullName evidence="6">NAC domain-containing protein</fullName>
    </recommendedName>
</protein>
<dbReference type="SUPFAM" id="SSF101941">
    <property type="entry name" value="NAC domain"/>
    <property type="match status" value="1"/>
</dbReference>
<dbReference type="EMBL" id="JAHRHJ020000004">
    <property type="protein sequence ID" value="KAH9319898.1"/>
    <property type="molecule type" value="Genomic_DNA"/>
</dbReference>
<keyword evidence="2" id="KW-0805">Transcription regulation</keyword>
<keyword evidence="4" id="KW-0804">Transcription</keyword>
<dbReference type="AlphaFoldDB" id="A0AA38GDE3"/>
<keyword evidence="3" id="KW-0238">DNA-binding</keyword>
<evidence type="ECO:0000256" key="5">
    <source>
        <dbReference type="ARBA" id="ARBA00023242"/>
    </source>
</evidence>
<evidence type="ECO:0000256" key="1">
    <source>
        <dbReference type="ARBA" id="ARBA00004123"/>
    </source>
</evidence>
<keyword evidence="5" id="KW-0539">Nucleus</keyword>
<gene>
    <name evidence="7" type="ORF">KI387_021667</name>
</gene>
<feature type="non-terminal residue" evidence="7">
    <location>
        <position position="532"/>
    </location>
</feature>
<organism evidence="7 8">
    <name type="scientific">Taxus chinensis</name>
    <name type="common">Chinese yew</name>
    <name type="synonym">Taxus wallichiana var. chinensis</name>
    <dbReference type="NCBI Taxonomy" id="29808"/>
    <lineage>
        <taxon>Eukaryota</taxon>
        <taxon>Viridiplantae</taxon>
        <taxon>Streptophyta</taxon>
        <taxon>Embryophyta</taxon>
        <taxon>Tracheophyta</taxon>
        <taxon>Spermatophyta</taxon>
        <taxon>Pinopsida</taxon>
        <taxon>Pinidae</taxon>
        <taxon>Conifers II</taxon>
        <taxon>Cupressales</taxon>
        <taxon>Taxaceae</taxon>
        <taxon>Taxus</taxon>
    </lineage>
</organism>
<reference evidence="7 8" key="1">
    <citation type="journal article" date="2021" name="Nat. Plants">
        <title>The Taxus genome provides insights into paclitaxel biosynthesis.</title>
        <authorList>
            <person name="Xiong X."/>
            <person name="Gou J."/>
            <person name="Liao Q."/>
            <person name="Li Y."/>
            <person name="Zhou Q."/>
            <person name="Bi G."/>
            <person name="Li C."/>
            <person name="Du R."/>
            <person name="Wang X."/>
            <person name="Sun T."/>
            <person name="Guo L."/>
            <person name="Liang H."/>
            <person name="Lu P."/>
            <person name="Wu Y."/>
            <person name="Zhang Z."/>
            <person name="Ro D.K."/>
            <person name="Shang Y."/>
            <person name="Huang S."/>
            <person name="Yan J."/>
        </authorList>
    </citation>
    <scope>NUCLEOTIDE SEQUENCE [LARGE SCALE GENOMIC DNA]</scope>
    <source>
        <strain evidence="7">Ta-2019</strain>
    </source>
</reference>
<evidence type="ECO:0000259" key="6">
    <source>
        <dbReference type="PROSITE" id="PS51005"/>
    </source>
</evidence>
<comment type="caution">
    <text evidence="7">The sequence shown here is derived from an EMBL/GenBank/DDBJ whole genome shotgun (WGS) entry which is preliminary data.</text>
</comment>
<comment type="subcellular location">
    <subcellularLocation>
        <location evidence="1">Nucleus</location>
    </subcellularLocation>
</comment>
<dbReference type="GO" id="GO:0003677">
    <property type="term" value="F:DNA binding"/>
    <property type="evidence" value="ECO:0007669"/>
    <property type="project" value="UniProtKB-KW"/>
</dbReference>
<evidence type="ECO:0000313" key="8">
    <source>
        <dbReference type="Proteomes" id="UP000824469"/>
    </source>
</evidence>
<dbReference type="Proteomes" id="UP000824469">
    <property type="component" value="Unassembled WGS sequence"/>
</dbReference>
<feature type="domain" description="NAC" evidence="6">
    <location>
        <begin position="12"/>
        <end position="161"/>
    </location>
</feature>
<sequence length="532" mass="61263">WVIFNLMAPISLPPGFGFHPTDEELVAYYLKRKVHGYKIELDVIPEVDLYKCEPWDLPDKSYMPSKDLQWHFFSARDRKYPNGSRTNRATEAGYWKATGKDRKVTSKQRMIGTKKTLVFYKGRAPFGERTDWVMHEYRLDEKECQGAGLQDAFVLCRVFKKNGLETKSNEKCLTPIENNDNTSSTKNDSSPDMLEVPFCVKDQSEEMTQHVLQKNDANQNLQLLPEQSHGMFNDVSEHGMFNDISEHGMFNDVSEDANIDKWLDMLLDDPDQNSTSTYREEFINSTKVDVKWGTSDLKQEAVYPPMRVDNPFLVDPNFAESDIVDERLFLDTAGGPFEGSEVSDELLYAAQISQADNSHQLDYFIDFDNINEFNGVLEGGYLELDDFLPSLEELENNNSSLVQGNCYPDHIAPEIQIRPRKEKCQQEKCPEDLLSQYTAKKRIRMQVYHEDYANQYEEDTYISHPRAGLNNMDISDSMYDLQDQKVILDTFNCHNHKKEAGTLLHEPASVTVSEEMNSIREGPLYDHYEGGL</sequence>
<dbReference type="GO" id="GO:0005634">
    <property type="term" value="C:nucleus"/>
    <property type="evidence" value="ECO:0007669"/>
    <property type="project" value="UniProtKB-SubCell"/>
</dbReference>
<dbReference type="FunFam" id="2.170.150.80:FF:000002">
    <property type="entry name" value="Nac domain-containing protein 86"/>
    <property type="match status" value="1"/>
</dbReference>
<dbReference type="InterPro" id="IPR003441">
    <property type="entry name" value="NAC-dom"/>
</dbReference>
<evidence type="ECO:0000256" key="2">
    <source>
        <dbReference type="ARBA" id="ARBA00023015"/>
    </source>
</evidence>
<dbReference type="OMA" id="EHGMFND"/>
<keyword evidence="8" id="KW-1185">Reference proteome</keyword>
<accession>A0AA38GDE3</accession>
<feature type="non-terminal residue" evidence="7">
    <location>
        <position position="1"/>
    </location>
</feature>
<evidence type="ECO:0000256" key="3">
    <source>
        <dbReference type="ARBA" id="ARBA00023125"/>
    </source>
</evidence>
<proteinExistence type="predicted"/>
<name>A0AA38GDE3_TAXCH</name>
<evidence type="ECO:0000256" key="4">
    <source>
        <dbReference type="ARBA" id="ARBA00023163"/>
    </source>
</evidence>
<dbReference type="PROSITE" id="PS51005">
    <property type="entry name" value="NAC"/>
    <property type="match status" value="1"/>
</dbReference>
<dbReference type="InterPro" id="IPR036093">
    <property type="entry name" value="NAC_dom_sf"/>
</dbReference>
<dbReference type="PANTHER" id="PTHR31744:SF210">
    <property type="entry name" value="NAC DOMAIN-CONTAINING PROTEIN 86-LIKE"/>
    <property type="match status" value="1"/>
</dbReference>
<dbReference type="Gene3D" id="2.170.150.80">
    <property type="entry name" value="NAC domain"/>
    <property type="match status" value="1"/>
</dbReference>
<dbReference type="Pfam" id="PF02365">
    <property type="entry name" value="NAM"/>
    <property type="match status" value="1"/>
</dbReference>
<dbReference type="PANTHER" id="PTHR31744">
    <property type="entry name" value="PROTEIN CUP-SHAPED COTYLEDON 2-RELATED"/>
    <property type="match status" value="1"/>
</dbReference>
<evidence type="ECO:0000313" key="7">
    <source>
        <dbReference type="EMBL" id="KAH9319898.1"/>
    </source>
</evidence>
<dbReference type="GO" id="GO:0006355">
    <property type="term" value="P:regulation of DNA-templated transcription"/>
    <property type="evidence" value="ECO:0007669"/>
    <property type="project" value="InterPro"/>
</dbReference>